<dbReference type="EMBL" id="CP032829">
    <property type="protein sequence ID" value="AYJ86560.1"/>
    <property type="molecule type" value="Genomic_DNA"/>
</dbReference>
<accession>A0A494TBQ2</accession>
<proteinExistence type="predicted"/>
<feature type="region of interest" description="Disordered" evidence="1">
    <location>
        <begin position="462"/>
        <end position="487"/>
    </location>
</feature>
<dbReference type="AlphaFoldDB" id="A0A494TBQ2"/>
<reference evidence="2 3" key="1">
    <citation type="submission" date="2018-09" db="EMBL/GenBank/DDBJ databases">
        <title>Sphingomonas peninsula sp. nov., isolated from fildes peninsula, Antarctic soil.</title>
        <authorList>
            <person name="Yingchao G."/>
        </authorList>
    </citation>
    <scope>NUCLEOTIDE SEQUENCE [LARGE SCALE GENOMIC DNA]</scope>
    <source>
        <strain evidence="2 3">YZ-8</strain>
    </source>
</reference>
<dbReference type="Proteomes" id="UP000276254">
    <property type="component" value="Chromosome"/>
</dbReference>
<dbReference type="KEGG" id="spha:D3Y57_12000"/>
<organism evidence="2 3">
    <name type="scientific">Sphingomonas paeninsulae</name>
    <dbReference type="NCBI Taxonomy" id="2319844"/>
    <lineage>
        <taxon>Bacteria</taxon>
        <taxon>Pseudomonadati</taxon>
        <taxon>Pseudomonadota</taxon>
        <taxon>Alphaproteobacteria</taxon>
        <taxon>Sphingomonadales</taxon>
        <taxon>Sphingomonadaceae</taxon>
        <taxon>Sphingomonas</taxon>
    </lineage>
</organism>
<evidence type="ECO:0000313" key="2">
    <source>
        <dbReference type="EMBL" id="AYJ86560.1"/>
    </source>
</evidence>
<sequence length="487" mass="53172">MQPAHLVAAVQVKTTEGSPRTVSISLSNALRHATSDLPQFIVLVALDGVQPRYFAKHVWGSVIADWLKAGRQADADGVTATHKVQISLTFGSEDERGSGLLEWIRSEINAVAEPYAATKRRFVDLVGFESDRGTARITLALQSGDELLDVQLGLRPEVEAKHFTYTSERFGIRARRPEIDEHNVKLHLMPEGRECTLRIEMPDGAGVPLPATLYSASSGGALAFRVASRALDITVGPRDRVRAKASLGLDDRAGLDEISAFAHLISSKPESDVALQVNVDGSDLDLGAIRMKGNRQTETWSWIALGTGIARAIAADAGRDPGEFRMGDVQDAAGDLQILAALASNRVIRVDFRPEPDAPERFDGFLAYCSAIIGDQVFSAVAHRPLGIDETHNGRRRVMFGPGRTLWSRMSRRDVWSEEPMQSAYQRQLERLCEGAEIMAIGNLAKMVKSGYEDAILSSDLPSGLERDSRKQVGARVCPVRDGSVRR</sequence>
<keyword evidence="3" id="KW-1185">Reference proteome</keyword>
<protein>
    <submittedName>
        <fullName evidence="2">Uncharacterized protein</fullName>
    </submittedName>
</protein>
<evidence type="ECO:0000256" key="1">
    <source>
        <dbReference type="SAM" id="MobiDB-lite"/>
    </source>
</evidence>
<dbReference type="OrthoDB" id="6878627at2"/>
<gene>
    <name evidence="2" type="ORF">D3Y57_12000</name>
</gene>
<evidence type="ECO:0000313" key="3">
    <source>
        <dbReference type="Proteomes" id="UP000276254"/>
    </source>
</evidence>
<name>A0A494TBQ2_SPHPE</name>